<proteinExistence type="predicted"/>
<dbReference type="GeneID" id="105665929"/>
<reference evidence="3" key="1">
    <citation type="submission" date="2025-08" db="UniProtKB">
        <authorList>
            <consortium name="RefSeq"/>
        </authorList>
    </citation>
    <scope>IDENTIFICATION</scope>
</reference>
<dbReference type="OrthoDB" id="7609668at2759"/>
<dbReference type="KEGG" id="bter:105665929"/>
<gene>
    <name evidence="3" type="primary">LOC105665929</name>
</gene>
<dbReference type="AlphaFoldDB" id="A0A9C6SAT6"/>
<feature type="coiled-coil region" evidence="1">
    <location>
        <begin position="112"/>
        <end position="146"/>
    </location>
</feature>
<dbReference type="Proteomes" id="UP000835206">
    <property type="component" value="Chromosome 7"/>
</dbReference>
<accession>A0A9C6SAT6</accession>
<evidence type="ECO:0000313" key="2">
    <source>
        <dbReference type="Proteomes" id="UP000835206"/>
    </source>
</evidence>
<sequence length="250" mass="29209">MYQEHKEDSRVQTMIVKINNIRNTIKSLEESLVITRSLEAERWLRYSNLKAEKKIMMDDLRKANKRNKNMLNLFRQSVTDIRLGSDITLPDSLKKEVQRSWHQKYDALLTRNEQLKRELNSRNLLLKEKTQEISSLQQKLLTLGDRLVERNESVESICKKYLTLKRRKDEQEILLRGSIETLQDTLRKSNDGAFKNDSEISSILGKDALSAREIRRSDGLAYENSFLRVLLQKAKRSYKTSGNSSAISFD</sequence>
<dbReference type="RefSeq" id="XP_048263075.1">
    <property type="nucleotide sequence ID" value="XM_048407118.1"/>
</dbReference>
<evidence type="ECO:0000256" key="1">
    <source>
        <dbReference type="SAM" id="Coils"/>
    </source>
</evidence>
<protein>
    <submittedName>
        <fullName evidence="3">Uncharacterized protein LOC105665929</fullName>
    </submittedName>
</protein>
<evidence type="ECO:0000313" key="3">
    <source>
        <dbReference type="RefSeq" id="XP_048263075.1"/>
    </source>
</evidence>
<feature type="coiled-coil region" evidence="1">
    <location>
        <begin position="11"/>
        <end position="66"/>
    </location>
</feature>
<keyword evidence="2" id="KW-1185">Reference proteome</keyword>
<organism evidence="2 3">
    <name type="scientific">Bombus terrestris</name>
    <name type="common">Buff-tailed bumblebee</name>
    <name type="synonym">Apis terrestris</name>
    <dbReference type="NCBI Taxonomy" id="30195"/>
    <lineage>
        <taxon>Eukaryota</taxon>
        <taxon>Metazoa</taxon>
        <taxon>Ecdysozoa</taxon>
        <taxon>Arthropoda</taxon>
        <taxon>Hexapoda</taxon>
        <taxon>Insecta</taxon>
        <taxon>Pterygota</taxon>
        <taxon>Neoptera</taxon>
        <taxon>Endopterygota</taxon>
        <taxon>Hymenoptera</taxon>
        <taxon>Apocrita</taxon>
        <taxon>Aculeata</taxon>
        <taxon>Apoidea</taxon>
        <taxon>Anthophila</taxon>
        <taxon>Apidae</taxon>
        <taxon>Bombus</taxon>
        <taxon>Bombus</taxon>
    </lineage>
</organism>
<keyword evidence="1" id="KW-0175">Coiled coil</keyword>
<name>A0A9C6SAT6_BOMTE</name>